<comment type="caution">
    <text evidence="1">The sequence shown here is derived from an EMBL/GenBank/DDBJ whole genome shotgun (WGS) entry which is preliminary data.</text>
</comment>
<sequence length="424" mass="46875">MTIAAFRGRRQVAVAAAICSGLVVLLVLLAQQGPRTSASSYLDRVVSWHRPARPVSYRPQASAPPPVPDPFASLDANVPPVPAWNAPARDAYWHSYGLTRPPPLLVASDGNWPALLQTVVSYLTAGWPAEQLVVIDNSGVARANAQGRLTLSNPRFLNYGQLRRLGVSVIPAPVLMSFAQMQNFLLHLAHVNSWPYFFRSRPDVVALSPEDASPRPGDAAYRSLYSRCLAHVNQTLAASHRWADGFMADGGHLVLVNRDAYDDVGGWDAFIPFQMSECDMASRLRMRKWSRADAATPVGTVTRVSSVLADLRALYRDASVEPQVQRPSSKPKRSTKDSHAYFTKLKRLVNSMATRGDSWKSKPGPQQGGVGEPFYYPFHGMLEAVDVLAEASREVFRRKWGHQGCDLIRDTTLKLEDQWLVAHN</sequence>
<evidence type="ECO:0000313" key="1">
    <source>
        <dbReference type="EMBL" id="PHH65268.1"/>
    </source>
</evidence>
<accession>A0A2C5XJY0</accession>
<keyword evidence="2" id="KW-1185">Reference proteome</keyword>
<dbReference type="AlphaFoldDB" id="A0A2C5XJY0"/>
<proteinExistence type="predicted"/>
<evidence type="ECO:0000313" key="2">
    <source>
        <dbReference type="Proteomes" id="UP000224854"/>
    </source>
</evidence>
<dbReference type="Proteomes" id="UP000224854">
    <property type="component" value="Unassembled WGS sequence"/>
</dbReference>
<reference evidence="1 2" key="1">
    <citation type="submission" date="2017-06" db="EMBL/GenBank/DDBJ databases">
        <title>Ant-infecting Ophiocordyceps genomes reveal a high diversity of potential behavioral manipulation genes and a possible major role for enterotoxins.</title>
        <authorList>
            <person name="De Bekker C."/>
            <person name="Evans H.C."/>
            <person name="Brachmann A."/>
            <person name="Hughes D.P."/>
        </authorList>
    </citation>
    <scope>NUCLEOTIDE SEQUENCE [LARGE SCALE GENOMIC DNA]</scope>
    <source>
        <strain evidence="1 2">1348a</strain>
    </source>
</reference>
<protein>
    <submittedName>
        <fullName evidence="1">Uncharacterized protein</fullName>
    </submittedName>
</protein>
<name>A0A2C5XJY0_9HYPO</name>
<dbReference type="OrthoDB" id="3527108at2759"/>
<dbReference type="EMBL" id="NJEU01001525">
    <property type="protein sequence ID" value="PHH65268.1"/>
    <property type="molecule type" value="Genomic_DNA"/>
</dbReference>
<gene>
    <name evidence="1" type="ORF">CDD82_1681</name>
</gene>
<organism evidence="1 2">
    <name type="scientific">Ophiocordyceps australis</name>
    <dbReference type="NCBI Taxonomy" id="1399860"/>
    <lineage>
        <taxon>Eukaryota</taxon>
        <taxon>Fungi</taxon>
        <taxon>Dikarya</taxon>
        <taxon>Ascomycota</taxon>
        <taxon>Pezizomycotina</taxon>
        <taxon>Sordariomycetes</taxon>
        <taxon>Hypocreomycetidae</taxon>
        <taxon>Hypocreales</taxon>
        <taxon>Ophiocordycipitaceae</taxon>
        <taxon>Ophiocordyceps</taxon>
    </lineage>
</organism>